<proteinExistence type="predicted"/>
<dbReference type="EMBL" id="QGGG01000012">
    <property type="protein sequence ID" value="PWJ80620.1"/>
    <property type="molecule type" value="Genomic_DNA"/>
</dbReference>
<evidence type="ECO:0000259" key="1">
    <source>
        <dbReference type="SMART" id="SM00760"/>
    </source>
</evidence>
<comment type="caution">
    <text evidence="2">The sequence shown here is derived from an EMBL/GenBank/DDBJ whole genome shotgun (WGS) entry which is preliminary data.</text>
</comment>
<evidence type="ECO:0000313" key="3">
    <source>
        <dbReference type="Proteomes" id="UP000245396"/>
    </source>
</evidence>
<dbReference type="SUPFAM" id="SSF48295">
    <property type="entry name" value="TrpR-like"/>
    <property type="match status" value="1"/>
</dbReference>
<dbReference type="Pfam" id="PF08299">
    <property type="entry name" value="Bac_DnaA_C"/>
    <property type="match status" value="1"/>
</dbReference>
<dbReference type="InterPro" id="IPR010921">
    <property type="entry name" value="Trp_repressor/repl_initiator"/>
</dbReference>
<dbReference type="GO" id="GO:0006270">
    <property type="term" value="P:DNA replication initiation"/>
    <property type="evidence" value="ECO:0007669"/>
    <property type="project" value="InterPro"/>
</dbReference>
<dbReference type="AlphaFoldDB" id="A0A316BZU3"/>
<organism evidence="2 3">
    <name type="scientific">Pseudaminobacter salicylatoxidans</name>
    <dbReference type="NCBI Taxonomy" id="93369"/>
    <lineage>
        <taxon>Bacteria</taxon>
        <taxon>Pseudomonadati</taxon>
        <taxon>Pseudomonadota</taxon>
        <taxon>Alphaproteobacteria</taxon>
        <taxon>Hyphomicrobiales</taxon>
        <taxon>Phyllobacteriaceae</taxon>
        <taxon>Pseudaminobacter</taxon>
    </lineage>
</organism>
<reference evidence="2 3" key="1">
    <citation type="submission" date="2018-05" db="EMBL/GenBank/DDBJ databases">
        <title>Genomic Encyclopedia of Type Strains, Phase IV (KMG-IV): sequencing the most valuable type-strain genomes for metagenomic binning, comparative biology and taxonomic classification.</title>
        <authorList>
            <person name="Goeker M."/>
        </authorList>
    </citation>
    <scope>NUCLEOTIDE SEQUENCE [LARGE SCALE GENOMIC DNA]</scope>
    <source>
        <strain evidence="2 3">DSM 6986</strain>
    </source>
</reference>
<gene>
    <name evidence="2" type="ORF">C7441_112162</name>
</gene>
<dbReference type="SMART" id="SM00760">
    <property type="entry name" value="Bac_DnaA_C"/>
    <property type="match status" value="1"/>
</dbReference>
<dbReference type="GO" id="GO:0043565">
    <property type="term" value="F:sequence-specific DNA binding"/>
    <property type="evidence" value="ECO:0007669"/>
    <property type="project" value="InterPro"/>
</dbReference>
<dbReference type="GO" id="GO:0006275">
    <property type="term" value="P:regulation of DNA replication"/>
    <property type="evidence" value="ECO:0007669"/>
    <property type="project" value="InterPro"/>
</dbReference>
<evidence type="ECO:0000313" key="2">
    <source>
        <dbReference type="EMBL" id="PWJ80620.1"/>
    </source>
</evidence>
<sequence>MIASYRRTEEGIRRIAAERRRSMAAPLELIKPSPEPISEPAKVIPLRTPRDDLMRIIDLVARMHGARGDEIFSAAKSNRVAYARQAAICAVKVARPDMTLMHVGRVFGRDHTTILSAMRKRGFRSE</sequence>
<dbReference type="OrthoDB" id="5293895at2"/>
<dbReference type="RefSeq" id="WP_109613888.1">
    <property type="nucleotide sequence ID" value="NZ_QGGG01000012.1"/>
</dbReference>
<feature type="domain" description="Chromosomal replication initiator DnaA C-terminal" evidence="1">
    <location>
        <begin position="52"/>
        <end position="121"/>
    </location>
</feature>
<dbReference type="GO" id="GO:0005524">
    <property type="term" value="F:ATP binding"/>
    <property type="evidence" value="ECO:0007669"/>
    <property type="project" value="InterPro"/>
</dbReference>
<name>A0A316BZU3_PSESE</name>
<keyword evidence="3" id="KW-1185">Reference proteome</keyword>
<dbReference type="Gene3D" id="1.10.1750.10">
    <property type="match status" value="1"/>
</dbReference>
<dbReference type="InterPro" id="IPR013159">
    <property type="entry name" value="DnaA_C"/>
</dbReference>
<accession>A0A316BZU3</accession>
<protein>
    <submittedName>
        <fullName evidence="2">DnaA-like protein</fullName>
    </submittedName>
</protein>
<dbReference type="Proteomes" id="UP000245396">
    <property type="component" value="Unassembled WGS sequence"/>
</dbReference>